<organism evidence="1 2">
    <name type="scientific">Dendrobium chrysotoxum</name>
    <name type="common">Orchid</name>
    <dbReference type="NCBI Taxonomy" id="161865"/>
    <lineage>
        <taxon>Eukaryota</taxon>
        <taxon>Viridiplantae</taxon>
        <taxon>Streptophyta</taxon>
        <taxon>Embryophyta</taxon>
        <taxon>Tracheophyta</taxon>
        <taxon>Spermatophyta</taxon>
        <taxon>Magnoliopsida</taxon>
        <taxon>Liliopsida</taxon>
        <taxon>Asparagales</taxon>
        <taxon>Orchidaceae</taxon>
        <taxon>Epidendroideae</taxon>
        <taxon>Malaxideae</taxon>
        <taxon>Dendrobiinae</taxon>
        <taxon>Dendrobium</taxon>
    </lineage>
</organism>
<dbReference type="EMBL" id="JAGFBR010000235">
    <property type="protein sequence ID" value="KAH0446215.1"/>
    <property type="molecule type" value="Genomic_DNA"/>
</dbReference>
<keyword evidence="2" id="KW-1185">Reference proteome</keyword>
<reference evidence="1 2" key="1">
    <citation type="journal article" date="2021" name="Hortic Res">
        <title>Chromosome-scale assembly of the Dendrobium chrysotoxum genome enhances the understanding of orchid evolution.</title>
        <authorList>
            <person name="Zhang Y."/>
            <person name="Zhang G.Q."/>
            <person name="Zhang D."/>
            <person name="Liu X.D."/>
            <person name="Xu X.Y."/>
            <person name="Sun W.H."/>
            <person name="Yu X."/>
            <person name="Zhu X."/>
            <person name="Wang Z.W."/>
            <person name="Zhao X."/>
            <person name="Zhong W.Y."/>
            <person name="Chen H."/>
            <person name="Yin W.L."/>
            <person name="Huang T."/>
            <person name="Niu S.C."/>
            <person name="Liu Z.J."/>
        </authorList>
    </citation>
    <scope>NUCLEOTIDE SEQUENCE [LARGE SCALE GENOMIC DNA]</scope>
    <source>
        <strain evidence="1">Lindl</strain>
    </source>
</reference>
<proteinExistence type="predicted"/>
<name>A0AAV7FQT8_DENCH</name>
<evidence type="ECO:0000313" key="1">
    <source>
        <dbReference type="EMBL" id="KAH0446215.1"/>
    </source>
</evidence>
<dbReference type="Proteomes" id="UP000775213">
    <property type="component" value="Unassembled WGS sequence"/>
</dbReference>
<gene>
    <name evidence="1" type="ORF">IEQ34_024955</name>
</gene>
<evidence type="ECO:0000313" key="2">
    <source>
        <dbReference type="Proteomes" id="UP000775213"/>
    </source>
</evidence>
<sequence length="90" mass="10177">MPAALFHSQARKLLASARSTLREPDKKGVVEIRQVNPKCRRSSTVVRRKARSGFRARTRKEADDRFATLRTLTLTWQIQKSEPPLGTGTS</sequence>
<accession>A0AAV7FQT8</accession>
<comment type="caution">
    <text evidence="1">The sequence shown here is derived from an EMBL/GenBank/DDBJ whole genome shotgun (WGS) entry which is preliminary data.</text>
</comment>
<dbReference type="AlphaFoldDB" id="A0AAV7FQT8"/>
<protein>
    <submittedName>
        <fullName evidence="1">Uncharacterized protein</fullName>
    </submittedName>
</protein>